<dbReference type="Pfam" id="PF13279">
    <property type="entry name" value="4HBT_2"/>
    <property type="match status" value="1"/>
</dbReference>
<dbReference type="Proteomes" id="UP000256297">
    <property type="component" value="Chromosome CBM2589_b"/>
</dbReference>
<evidence type="ECO:0000256" key="1">
    <source>
        <dbReference type="SAM" id="MobiDB-lite"/>
    </source>
</evidence>
<evidence type="ECO:0000313" key="2">
    <source>
        <dbReference type="EMBL" id="SOY44356.1"/>
    </source>
</evidence>
<evidence type="ECO:0000313" key="3">
    <source>
        <dbReference type="Proteomes" id="UP000256297"/>
    </source>
</evidence>
<organism evidence="2 3">
    <name type="scientific">Cupriavidus taiwanensis</name>
    <dbReference type="NCBI Taxonomy" id="164546"/>
    <lineage>
        <taxon>Bacteria</taxon>
        <taxon>Pseudomonadati</taxon>
        <taxon>Pseudomonadota</taxon>
        <taxon>Betaproteobacteria</taxon>
        <taxon>Burkholderiales</taxon>
        <taxon>Burkholderiaceae</taxon>
        <taxon>Cupriavidus</taxon>
    </lineage>
</organism>
<name>A0A975WUA7_9BURK</name>
<dbReference type="SUPFAM" id="SSF54637">
    <property type="entry name" value="Thioesterase/thiol ester dehydrase-isomerase"/>
    <property type="match status" value="1"/>
</dbReference>
<dbReference type="CDD" id="cd00586">
    <property type="entry name" value="4HBT"/>
    <property type="match status" value="1"/>
</dbReference>
<dbReference type="RefSeq" id="WP_116336783.1">
    <property type="nucleotide sequence ID" value="NZ_LT976856.1"/>
</dbReference>
<proteinExistence type="predicted"/>
<protein>
    <submittedName>
        <fullName evidence="2">Thioesterase superfamily protein</fullName>
    </submittedName>
</protein>
<gene>
    <name evidence="2" type="ORF">CBM2589_B120319</name>
</gene>
<comment type="caution">
    <text evidence="2">The sequence shown here is derived from an EMBL/GenBank/DDBJ whole genome shotgun (WGS) entry which is preliminary data.</text>
</comment>
<accession>A0A975WUA7</accession>
<dbReference type="EMBL" id="OFSP01000004">
    <property type="protein sequence ID" value="SOY44356.1"/>
    <property type="molecule type" value="Genomic_DNA"/>
</dbReference>
<dbReference type="Gene3D" id="3.10.129.10">
    <property type="entry name" value="Hotdog Thioesterase"/>
    <property type="match status" value="1"/>
</dbReference>
<dbReference type="InterPro" id="IPR029069">
    <property type="entry name" value="HotDog_dom_sf"/>
</dbReference>
<dbReference type="AlphaFoldDB" id="A0A975WUA7"/>
<reference evidence="2 3" key="1">
    <citation type="submission" date="2018-01" db="EMBL/GenBank/DDBJ databases">
        <authorList>
            <person name="Clerissi C."/>
        </authorList>
    </citation>
    <scope>NUCLEOTIDE SEQUENCE [LARGE SCALE GENOMIC DNA]</scope>
    <source>
        <strain evidence="2">Cupriavidus taiwanensis STM 3521</strain>
    </source>
</reference>
<feature type="region of interest" description="Disordered" evidence="1">
    <location>
        <begin position="135"/>
        <end position="172"/>
    </location>
</feature>
<sequence>MSTAHIFKRQHKIHFSECDPAGIVFYPQYFVLFNDLIERWVDTLVPDGYHGVIGARRLGMPTVHLEVDFKAISRFGDQVWLELEVVRVGGKSVTLAWRCTGAGGEVRMAATQTIVMTSLDTHLAIPVPNDLRAAMERGPAPACPGKGASSESDHRSGAASAPADRSFSETTV</sequence>